<comment type="caution">
    <text evidence="2">The sequence shown here is derived from an EMBL/GenBank/DDBJ whole genome shotgun (WGS) entry which is preliminary data.</text>
</comment>
<dbReference type="EMBL" id="VSRR010109514">
    <property type="protein sequence ID" value="MPC97342.1"/>
    <property type="molecule type" value="Genomic_DNA"/>
</dbReference>
<gene>
    <name evidence="2" type="ORF">E2C01_092652</name>
</gene>
<evidence type="ECO:0000256" key="1">
    <source>
        <dbReference type="SAM" id="MobiDB-lite"/>
    </source>
</evidence>
<organism evidence="2 3">
    <name type="scientific">Portunus trituberculatus</name>
    <name type="common">Swimming crab</name>
    <name type="synonym">Neptunus trituberculatus</name>
    <dbReference type="NCBI Taxonomy" id="210409"/>
    <lineage>
        <taxon>Eukaryota</taxon>
        <taxon>Metazoa</taxon>
        <taxon>Ecdysozoa</taxon>
        <taxon>Arthropoda</taxon>
        <taxon>Crustacea</taxon>
        <taxon>Multicrustacea</taxon>
        <taxon>Malacostraca</taxon>
        <taxon>Eumalacostraca</taxon>
        <taxon>Eucarida</taxon>
        <taxon>Decapoda</taxon>
        <taxon>Pleocyemata</taxon>
        <taxon>Brachyura</taxon>
        <taxon>Eubrachyura</taxon>
        <taxon>Portunoidea</taxon>
        <taxon>Portunidae</taxon>
        <taxon>Portuninae</taxon>
        <taxon>Portunus</taxon>
    </lineage>
</organism>
<accession>A0A5B7JML2</accession>
<feature type="region of interest" description="Disordered" evidence="1">
    <location>
        <begin position="164"/>
        <end position="222"/>
    </location>
</feature>
<keyword evidence="3" id="KW-1185">Reference proteome</keyword>
<evidence type="ECO:0000313" key="2">
    <source>
        <dbReference type="EMBL" id="MPC97342.1"/>
    </source>
</evidence>
<sequence length="222" mass="23533">MTHGARDRVWVATGRGGAGGVRSARRCVGVTQRWCVVVARPVCWGWGGGAAGGGFLVVVAACWPRPVTQQPLRLPQPLPGCYSTGRGGAGQLARLALSSCLDGLTSHQSTRHLPPYPCPAVPHLRPCGRCPGPFVFSWSPPAWTAGVPGDQNGAGTTRHHYHHHYAPRHHGNHPIHPTQSQHPYSAPTATRPAATVHPVTPLAHPWPDTRWPLGNAAAGDAL</sequence>
<feature type="compositionally biased region" description="Basic residues" evidence="1">
    <location>
        <begin position="164"/>
        <end position="173"/>
    </location>
</feature>
<dbReference type="Proteomes" id="UP000324222">
    <property type="component" value="Unassembled WGS sequence"/>
</dbReference>
<reference evidence="2 3" key="1">
    <citation type="submission" date="2019-05" db="EMBL/GenBank/DDBJ databases">
        <title>Another draft genome of Portunus trituberculatus and its Hox gene families provides insights of decapod evolution.</title>
        <authorList>
            <person name="Jeong J.-H."/>
            <person name="Song I."/>
            <person name="Kim S."/>
            <person name="Choi T."/>
            <person name="Kim D."/>
            <person name="Ryu S."/>
            <person name="Kim W."/>
        </authorList>
    </citation>
    <scope>NUCLEOTIDE SEQUENCE [LARGE SCALE GENOMIC DNA]</scope>
    <source>
        <tissue evidence="2">Muscle</tissue>
    </source>
</reference>
<protein>
    <submittedName>
        <fullName evidence="2">Uncharacterized protein</fullName>
    </submittedName>
</protein>
<evidence type="ECO:0000313" key="3">
    <source>
        <dbReference type="Proteomes" id="UP000324222"/>
    </source>
</evidence>
<proteinExistence type="predicted"/>
<name>A0A5B7JML2_PORTR</name>
<dbReference type="AlphaFoldDB" id="A0A5B7JML2"/>